<dbReference type="EMBL" id="JBHLUD010000001">
    <property type="protein sequence ID" value="MFC0540529.1"/>
    <property type="molecule type" value="Genomic_DNA"/>
</dbReference>
<dbReference type="RefSeq" id="WP_273939321.1">
    <property type="nucleotide sequence ID" value="NZ_CP097263.1"/>
</dbReference>
<organism evidence="1 2">
    <name type="scientific">Kutzneria chonburiensis</name>
    <dbReference type="NCBI Taxonomy" id="1483604"/>
    <lineage>
        <taxon>Bacteria</taxon>
        <taxon>Bacillati</taxon>
        <taxon>Actinomycetota</taxon>
        <taxon>Actinomycetes</taxon>
        <taxon>Pseudonocardiales</taxon>
        <taxon>Pseudonocardiaceae</taxon>
        <taxon>Kutzneria</taxon>
    </lineage>
</organism>
<comment type="caution">
    <text evidence="1">The sequence shown here is derived from an EMBL/GenBank/DDBJ whole genome shotgun (WGS) entry which is preliminary data.</text>
</comment>
<accession>A0ABV6MJS5</accession>
<proteinExistence type="predicted"/>
<keyword evidence="2" id="KW-1185">Reference proteome</keyword>
<evidence type="ECO:0000313" key="2">
    <source>
        <dbReference type="Proteomes" id="UP001589810"/>
    </source>
</evidence>
<sequence>MNWFWLDRPDGTYVQVGLGLGPDAPDGHYSLEHRDGATERHVRVFVTDLDVVAAAFRAFASGDETWRSAHTWTEV</sequence>
<gene>
    <name evidence="1" type="ORF">ACFFH7_03500</name>
</gene>
<protein>
    <submittedName>
        <fullName evidence="1">Uncharacterized protein</fullName>
    </submittedName>
</protein>
<name>A0ABV6MJS5_9PSEU</name>
<evidence type="ECO:0000313" key="1">
    <source>
        <dbReference type="EMBL" id="MFC0540529.1"/>
    </source>
</evidence>
<dbReference type="Proteomes" id="UP001589810">
    <property type="component" value="Unassembled WGS sequence"/>
</dbReference>
<reference evidence="1 2" key="1">
    <citation type="submission" date="2024-09" db="EMBL/GenBank/DDBJ databases">
        <authorList>
            <person name="Sun Q."/>
            <person name="Mori K."/>
        </authorList>
    </citation>
    <scope>NUCLEOTIDE SEQUENCE [LARGE SCALE GENOMIC DNA]</scope>
    <source>
        <strain evidence="1 2">TBRC 1432</strain>
    </source>
</reference>